<dbReference type="RefSeq" id="WP_135077936.1">
    <property type="nucleotide sequence ID" value="NZ_CP038267.1"/>
</dbReference>
<dbReference type="PANTHER" id="PTHR30293:SF0">
    <property type="entry name" value="NITROGEN ASSIMILATION REGULATORY PROTEIN NAC"/>
    <property type="match status" value="1"/>
</dbReference>
<dbReference type="GO" id="GO:0003677">
    <property type="term" value="F:DNA binding"/>
    <property type="evidence" value="ECO:0007669"/>
    <property type="project" value="UniProtKB-KW"/>
</dbReference>
<evidence type="ECO:0000256" key="1">
    <source>
        <dbReference type="ARBA" id="ARBA00009437"/>
    </source>
</evidence>
<protein>
    <submittedName>
        <fullName evidence="7">LysR family transcriptional regulator</fullName>
    </submittedName>
</protein>
<keyword evidence="2" id="KW-0805">Transcription regulation</keyword>
<evidence type="ECO:0000313" key="7">
    <source>
        <dbReference type="EMBL" id="QBR92979.1"/>
    </source>
</evidence>
<dbReference type="AlphaFoldDB" id="A0A4P7GM57"/>
<dbReference type="InterPro" id="IPR036388">
    <property type="entry name" value="WH-like_DNA-bd_sf"/>
</dbReference>
<accession>A0A4P7GM57</accession>
<evidence type="ECO:0000259" key="6">
    <source>
        <dbReference type="PROSITE" id="PS50931"/>
    </source>
</evidence>
<comment type="similarity">
    <text evidence="1">Belongs to the LysR transcriptional regulatory family.</text>
</comment>
<organism evidence="7 8">
    <name type="scientific">Nocardioides euryhalodurans</name>
    <dbReference type="NCBI Taxonomy" id="2518370"/>
    <lineage>
        <taxon>Bacteria</taxon>
        <taxon>Bacillati</taxon>
        <taxon>Actinomycetota</taxon>
        <taxon>Actinomycetes</taxon>
        <taxon>Propionibacteriales</taxon>
        <taxon>Nocardioidaceae</taxon>
        <taxon>Nocardioides</taxon>
    </lineage>
</organism>
<dbReference type="PRINTS" id="PR00039">
    <property type="entry name" value="HTHLYSR"/>
</dbReference>
<evidence type="ECO:0000256" key="4">
    <source>
        <dbReference type="ARBA" id="ARBA00023159"/>
    </source>
</evidence>
<dbReference type="InterPro" id="IPR000847">
    <property type="entry name" value="LysR_HTH_N"/>
</dbReference>
<dbReference type="KEGG" id="noy:EXE57_12385"/>
<dbReference type="Pfam" id="PF00126">
    <property type="entry name" value="HTH_1"/>
    <property type="match status" value="1"/>
</dbReference>
<proteinExistence type="inferred from homology"/>
<keyword evidence="4" id="KW-0010">Activator</keyword>
<reference evidence="7 8" key="1">
    <citation type="submission" date="2019-03" db="EMBL/GenBank/DDBJ databases">
        <title>Three New Species of Nocardioides, Nocardioides euryhalodurans sp. nov., Nocardioides seonyuensis sp. nov. and Nocardioides eburneoflavus sp. nov., Iolated from Soil.</title>
        <authorList>
            <person name="Roh S.G."/>
            <person name="Lee C."/>
            <person name="Kim M.-K."/>
            <person name="Kim S.B."/>
        </authorList>
    </citation>
    <scope>NUCLEOTIDE SEQUENCE [LARGE SCALE GENOMIC DNA]</scope>
    <source>
        <strain evidence="7 8">MMS17-SY117</strain>
    </source>
</reference>
<keyword evidence="8" id="KW-1185">Reference proteome</keyword>
<sequence length="308" mass="33109">MDVLQLRYLIAIVDAGSLSRAADGLRVSQPALSQRMTQLERELGVQLVERGPRGVRPTQAGLEFYRDAHRLVRQFDHLASAAAELDQVRGLVSVGLPSGAAAHLAAPLFRWTRAHCPGVRLELFESMSGYVDELFAHGRMDLAVMYVGPSAGRADDVPLYTEDLYLVGEPPVPPTRPDRISVAELAGVPIVAPGSRSSLRRLLEQALRQHDVELTVVADVESLGTMLRIAEGGDACAMLPLSTTSGAETVAIRRIEPVISRRAVLRTATDASAPAEAVAAVRSGILSVTHELAEAGRWPGIRPEGDPR</sequence>
<dbReference type="GO" id="GO:0003700">
    <property type="term" value="F:DNA-binding transcription factor activity"/>
    <property type="evidence" value="ECO:0007669"/>
    <property type="project" value="InterPro"/>
</dbReference>
<dbReference type="InterPro" id="IPR036390">
    <property type="entry name" value="WH_DNA-bd_sf"/>
</dbReference>
<dbReference type="Gene3D" id="1.10.10.10">
    <property type="entry name" value="Winged helix-like DNA-binding domain superfamily/Winged helix DNA-binding domain"/>
    <property type="match status" value="1"/>
</dbReference>
<feature type="domain" description="HTH lysR-type" evidence="6">
    <location>
        <begin position="1"/>
        <end position="58"/>
    </location>
</feature>
<keyword evidence="3" id="KW-0238">DNA-binding</keyword>
<dbReference type="EMBL" id="CP038267">
    <property type="protein sequence ID" value="QBR92979.1"/>
    <property type="molecule type" value="Genomic_DNA"/>
</dbReference>
<dbReference type="GO" id="GO:2000142">
    <property type="term" value="P:regulation of DNA-templated transcription initiation"/>
    <property type="evidence" value="ECO:0007669"/>
    <property type="project" value="TreeGrafter"/>
</dbReference>
<dbReference type="InterPro" id="IPR005119">
    <property type="entry name" value="LysR_subst-bd"/>
</dbReference>
<evidence type="ECO:0000313" key="8">
    <source>
        <dbReference type="Proteomes" id="UP000294894"/>
    </source>
</evidence>
<dbReference type="SUPFAM" id="SSF46785">
    <property type="entry name" value="Winged helix' DNA-binding domain"/>
    <property type="match status" value="1"/>
</dbReference>
<dbReference type="SUPFAM" id="SSF53850">
    <property type="entry name" value="Periplasmic binding protein-like II"/>
    <property type="match status" value="1"/>
</dbReference>
<dbReference type="Gene3D" id="3.40.190.290">
    <property type="match status" value="1"/>
</dbReference>
<keyword evidence="5" id="KW-0804">Transcription</keyword>
<dbReference type="PANTHER" id="PTHR30293">
    <property type="entry name" value="TRANSCRIPTIONAL REGULATORY PROTEIN NAC-RELATED"/>
    <property type="match status" value="1"/>
</dbReference>
<name>A0A4P7GM57_9ACTN</name>
<dbReference type="OrthoDB" id="3181812at2"/>
<evidence type="ECO:0000256" key="5">
    <source>
        <dbReference type="ARBA" id="ARBA00023163"/>
    </source>
</evidence>
<dbReference type="Proteomes" id="UP000294894">
    <property type="component" value="Chromosome"/>
</dbReference>
<evidence type="ECO:0000256" key="3">
    <source>
        <dbReference type="ARBA" id="ARBA00023125"/>
    </source>
</evidence>
<evidence type="ECO:0000256" key="2">
    <source>
        <dbReference type="ARBA" id="ARBA00023015"/>
    </source>
</evidence>
<dbReference type="PROSITE" id="PS50931">
    <property type="entry name" value="HTH_LYSR"/>
    <property type="match status" value="1"/>
</dbReference>
<dbReference type="Pfam" id="PF03466">
    <property type="entry name" value="LysR_substrate"/>
    <property type="match status" value="1"/>
</dbReference>
<dbReference type="FunFam" id="1.10.10.10:FF:000001">
    <property type="entry name" value="LysR family transcriptional regulator"/>
    <property type="match status" value="1"/>
</dbReference>
<gene>
    <name evidence="7" type="ORF">EXE57_12385</name>
</gene>